<sequence>MAWHPIGNPHIKEVTPKPRAIAVVPEVEILTIGPFIPLWSSFGCDMFKVDDKGYGEWLNAKPEWLVVYVSLHRYSVLKLEKLVTGMEAIRQPYLWVVRKDN</sequence>
<dbReference type="SUPFAM" id="SSF53756">
    <property type="entry name" value="UDP-Glycosyltransferase/glycogen phosphorylase"/>
    <property type="match status" value="1"/>
</dbReference>
<proteinExistence type="predicted"/>
<dbReference type="AlphaFoldDB" id="A0A8J5FTF2"/>
<protein>
    <submittedName>
        <fullName evidence="1">Uncharacterized protein</fullName>
    </submittedName>
</protein>
<accession>A0A8J5FTF2</accession>
<keyword evidence="2" id="KW-1185">Reference proteome</keyword>
<reference evidence="1 2" key="1">
    <citation type="submission" date="2020-08" db="EMBL/GenBank/DDBJ databases">
        <title>Plant Genome Project.</title>
        <authorList>
            <person name="Zhang R.-G."/>
        </authorList>
    </citation>
    <scope>NUCLEOTIDE SEQUENCE [LARGE SCALE GENOMIC DNA]</scope>
    <source>
        <tissue evidence="1">Rhizome</tissue>
    </source>
</reference>
<dbReference type="Gene3D" id="3.40.50.2000">
    <property type="entry name" value="Glycogen Phosphorylase B"/>
    <property type="match status" value="1"/>
</dbReference>
<name>A0A8J5FTF2_ZINOF</name>
<evidence type="ECO:0000313" key="1">
    <source>
        <dbReference type="EMBL" id="KAG6494778.1"/>
    </source>
</evidence>
<comment type="caution">
    <text evidence="1">The sequence shown here is derived from an EMBL/GenBank/DDBJ whole genome shotgun (WGS) entry which is preliminary data.</text>
</comment>
<gene>
    <name evidence="1" type="ORF">ZIOFF_042539</name>
</gene>
<dbReference type="EMBL" id="JACMSC010000012">
    <property type="protein sequence ID" value="KAG6494778.1"/>
    <property type="molecule type" value="Genomic_DNA"/>
</dbReference>
<evidence type="ECO:0000313" key="2">
    <source>
        <dbReference type="Proteomes" id="UP000734854"/>
    </source>
</evidence>
<organism evidence="1 2">
    <name type="scientific">Zingiber officinale</name>
    <name type="common">Ginger</name>
    <name type="synonym">Amomum zingiber</name>
    <dbReference type="NCBI Taxonomy" id="94328"/>
    <lineage>
        <taxon>Eukaryota</taxon>
        <taxon>Viridiplantae</taxon>
        <taxon>Streptophyta</taxon>
        <taxon>Embryophyta</taxon>
        <taxon>Tracheophyta</taxon>
        <taxon>Spermatophyta</taxon>
        <taxon>Magnoliopsida</taxon>
        <taxon>Liliopsida</taxon>
        <taxon>Zingiberales</taxon>
        <taxon>Zingiberaceae</taxon>
        <taxon>Zingiber</taxon>
    </lineage>
</organism>
<dbReference type="Proteomes" id="UP000734854">
    <property type="component" value="Unassembled WGS sequence"/>
</dbReference>